<proteinExistence type="inferred from homology"/>
<dbReference type="GO" id="GO:0005886">
    <property type="term" value="C:plasma membrane"/>
    <property type="evidence" value="ECO:0007669"/>
    <property type="project" value="UniProtKB-SubCell"/>
</dbReference>
<protein>
    <submittedName>
        <fullName evidence="10">Putative transmembrane protein</fullName>
    </submittedName>
</protein>
<keyword evidence="11" id="KW-1185">Reference proteome</keyword>
<dbReference type="EMBL" id="LR134356">
    <property type="protein sequence ID" value="VEG51275.1"/>
    <property type="molecule type" value="Genomic_DNA"/>
</dbReference>
<evidence type="ECO:0000256" key="4">
    <source>
        <dbReference type="ARBA" id="ARBA00022692"/>
    </source>
</evidence>
<evidence type="ECO:0000256" key="3">
    <source>
        <dbReference type="ARBA" id="ARBA00022475"/>
    </source>
</evidence>
<keyword evidence="3" id="KW-1003">Cell membrane</keyword>
<dbReference type="InterPro" id="IPR021368">
    <property type="entry name" value="T7SS_EccE"/>
</dbReference>
<gene>
    <name evidence="10" type="ORF">NCTC10437_00382</name>
</gene>
<evidence type="ECO:0000256" key="5">
    <source>
        <dbReference type="ARBA" id="ARBA00022989"/>
    </source>
</evidence>
<evidence type="ECO:0000256" key="8">
    <source>
        <dbReference type="SAM" id="Phobius"/>
    </source>
</evidence>
<dbReference type="STRING" id="1791.GCA_001049355_02574"/>
<organism evidence="10 11">
    <name type="scientific">Mycolicibacterium aurum</name>
    <name type="common">Mycobacterium aurum</name>
    <dbReference type="NCBI Taxonomy" id="1791"/>
    <lineage>
        <taxon>Bacteria</taxon>
        <taxon>Bacillati</taxon>
        <taxon>Actinomycetota</taxon>
        <taxon>Actinomycetes</taxon>
        <taxon>Mycobacteriales</taxon>
        <taxon>Mycobacteriaceae</taxon>
        <taxon>Mycolicibacterium</taxon>
    </lineage>
</organism>
<dbReference type="NCBIfam" id="TIGR03923">
    <property type="entry name" value="T7SS_EccE"/>
    <property type="match status" value="1"/>
</dbReference>
<dbReference type="KEGG" id="mauu:NCTC10437_00382"/>
<evidence type="ECO:0000256" key="2">
    <source>
        <dbReference type="ARBA" id="ARBA00007759"/>
    </source>
</evidence>
<comment type="subcellular location">
    <subcellularLocation>
        <location evidence="1">Cell membrane</location>
    </subcellularLocation>
</comment>
<evidence type="ECO:0000313" key="10">
    <source>
        <dbReference type="EMBL" id="VEG51275.1"/>
    </source>
</evidence>
<dbReference type="AlphaFoldDB" id="A0A3S4RII6"/>
<feature type="domain" description="Type VII secretion system protein EccE" evidence="9">
    <location>
        <begin position="118"/>
        <end position="201"/>
    </location>
</feature>
<evidence type="ECO:0000259" key="9">
    <source>
        <dbReference type="Pfam" id="PF11203"/>
    </source>
</evidence>
<dbReference type="RefSeq" id="WP_048632475.1">
    <property type="nucleotide sequence ID" value="NZ_CVQQ01000007.1"/>
</dbReference>
<evidence type="ECO:0000313" key="11">
    <source>
        <dbReference type="Proteomes" id="UP000279306"/>
    </source>
</evidence>
<feature type="region of interest" description="Disordered" evidence="7">
    <location>
        <begin position="248"/>
        <end position="270"/>
    </location>
</feature>
<dbReference type="OrthoDB" id="4760969at2"/>
<sequence length="306" mass="32719">MNVRLTLAALVVIPAAMAFPWQSTSQRWLLGVAVAIVVVLFAWWRGMFVTTIVARRLAMLTRRRVPRGTSSSAEYATVTLRVTPRETSELPVALVAGYLDRYGISFDKVRITGRDRGAVRTTWIALTLGAADNVAALTARSPQIPLHATAQLAARRLADHLREIGWEVSLDDAPDVPVEDGGRETWRGVTDGRSHLAAYRIAVDEQLAETLSSVWSSGADETWTALEFSGSRTRPEVAAVCALRTGERPGSRAPVAGLTPQHGVHGSSLTALAPGSDLRLSAHPVPVPSGLPAGLSWPAGAALSRT</sequence>
<dbReference type="Pfam" id="PF11203">
    <property type="entry name" value="EccE"/>
    <property type="match status" value="1"/>
</dbReference>
<evidence type="ECO:0000256" key="7">
    <source>
        <dbReference type="SAM" id="MobiDB-lite"/>
    </source>
</evidence>
<dbReference type="InterPro" id="IPR050051">
    <property type="entry name" value="EccE_dom"/>
</dbReference>
<keyword evidence="6 8" id="KW-0472">Membrane</keyword>
<evidence type="ECO:0000256" key="1">
    <source>
        <dbReference type="ARBA" id="ARBA00004236"/>
    </source>
</evidence>
<keyword evidence="4 8" id="KW-0812">Transmembrane</keyword>
<comment type="similarity">
    <text evidence="2">Belongs to the EccE family.</text>
</comment>
<dbReference type="Proteomes" id="UP000279306">
    <property type="component" value="Chromosome"/>
</dbReference>
<accession>A0A3S4RII6</accession>
<evidence type="ECO:0000256" key="6">
    <source>
        <dbReference type="ARBA" id="ARBA00023136"/>
    </source>
</evidence>
<name>A0A3S4RII6_MYCAU</name>
<reference evidence="10 11" key="1">
    <citation type="submission" date="2018-12" db="EMBL/GenBank/DDBJ databases">
        <authorList>
            <consortium name="Pathogen Informatics"/>
        </authorList>
    </citation>
    <scope>NUCLEOTIDE SEQUENCE [LARGE SCALE GENOMIC DNA]</scope>
    <source>
        <strain evidence="10 11">NCTC10437</strain>
    </source>
</reference>
<keyword evidence="5 8" id="KW-1133">Transmembrane helix</keyword>
<feature type="transmembrane region" description="Helical" evidence="8">
    <location>
        <begin position="28"/>
        <end position="54"/>
    </location>
</feature>